<reference evidence="3" key="1">
    <citation type="journal article" date="2014" name="Nat. Commun.">
        <title>The rainbow trout genome provides novel insights into evolution after whole-genome duplication in vertebrates.</title>
        <authorList>
            <person name="Berthelot C."/>
            <person name="Brunet F."/>
            <person name="Chalopin D."/>
            <person name="Juanchich A."/>
            <person name="Bernard M."/>
            <person name="Noel B."/>
            <person name="Bento P."/>
            <person name="Da Silva C."/>
            <person name="Labadie K."/>
            <person name="Alberti A."/>
            <person name="Aury J.M."/>
            <person name="Louis A."/>
            <person name="Dehais P."/>
            <person name="Bardou P."/>
            <person name="Montfort J."/>
            <person name="Klopp C."/>
            <person name="Cabau C."/>
            <person name="Gaspin C."/>
            <person name="Thorgaard G.H."/>
            <person name="Boussaha M."/>
            <person name="Quillet E."/>
            <person name="Guyomard R."/>
            <person name="Galiana D."/>
            <person name="Bobe J."/>
            <person name="Volff J.N."/>
            <person name="Genet C."/>
            <person name="Wincker P."/>
            <person name="Jaillon O."/>
            <person name="Roest Crollius H."/>
            <person name="Guiguen Y."/>
        </authorList>
    </citation>
    <scope>NUCLEOTIDE SEQUENCE [LARGE SCALE GENOMIC DNA]</scope>
</reference>
<dbReference type="SUPFAM" id="SSF57997">
    <property type="entry name" value="Tropomyosin"/>
    <property type="match status" value="1"/>
</dbReference>
<evidence type="ECO:0008006" key="5">
    <source>
        <dbReference type="Google" id="ProtNLM"/>
    </source>
</evidence>
<organism evidence="3 4">
    <name type="scientific">Oncorhynchus mykiss</name>
    <name type="common">Rainbow trout</name>
    <name type="synonym">Salmo gairdneri</name>
    <dbReference type="NCBI Taxonomy" id="8022"/>
    <lineage>
        <taxon>Eukaryota</taxon>
        <taxon>Metazoa</taxon>
        <taxon>Chordata</taxon>
        <taxon>Craniata</taxon>
        <taxon>Vertebrata</taxon>
        <taxon>Euteleostomi</taxon>
        <taxon>Actinopterygii</taxon>
        <taxon>Neopterygii</taxon>
        <taxon>Teleostei</taxon>
        <taxon>Protacanthopterygii</taxon>
        <taxon>Salmoniformes</taxon>
        <taxon>Salmonidae</taxon>
        <taxon>Salmoninae</taxon>
        <taxon>Oncorhynchus</taxon>
    </lineage>
</organism>
<keyword evidence="1" id="KW-0175">Coiled coil</keyword>
<dbReference type="EMBL" id="FR904587">
    <property type="protein sequence ID" value="CDQ67504.1"/>
    <property type="molecule type" value="Genomic_DNA"/>
</dbReference>
<sequence>MEAIKKKMLMLKMDKETALEASDQSEIDKKAAEDKSKQHDDALIQMQKKLKGTEDELDKYSEALKDAQEKLEVADKKAADVSSVGTPNSTPHKLPSHTYTYKQGLSSHHISFQHTGQARTLSLPYLDPSLPICPLIMMKWFCQGSPPLI</sequence>
<dbReference type="AlphaFoldDB" id="A0A060WR17"/>
<proteinExistence type="predicted"/>
<feature type="region of interest" description="Disordered" evidence="2">
    <location>
        <begin position="76"/>
        <end position="98"/>
    </location>
</feature>
<dbReference type="Gene3D" id="1.20.5.340">
    <property type="match status" value="1"/>
</dbReference>
<accession>A0A060WR17</accession>
<gene>
    <name evidence="3" type="ORF">GSONMT00011012001</name>
</gene>
<feature type="compositionally biased region" description="Polar residues" evidence="2">
    <location>
        <begin position="83"/>
        <end position="98"/>
    </location>
</feature>
<reference evidence="3" key="2">
    <citation type="submission" date="2014-03" db="EMBL/GenBank/DDBJ databases">
        <authorList>
            <person name="Genoscope - CEA"/>
        </authorList>
    </citation>
    <scope>NUCLEOTIDE SEQUENCE</scope>
</reference>
<dbReference type="PaxDb" id="8022-A0A060WR17"/>
<feature type="compositionally biased region" description="Basic and acidic residues" evidence="2">
    <location>
        <begin position="26"/>
        <end position="41"/>
    </location>
</feature>
<dbReference type="STRING" id="8022.A0A060WR17"/>
<dbReference type="Proteomes" id="UP000193380">
    <property type="component" value="Unassembled WGS sequence"/>
</dbReference>
<evidence type="ECO:0000313" key="4">
    <source>
        <dbReference type="Proteomes" id="UP000193380"/>
    </source>
</evidence>
<evidence type="ECO:0000256" key="1">
    <source>
        <dbReference type="ARBA" id="ARBA00023054"/>
    </source>
</evidence>
<dbReference type="FunFam" id="1.20.5.340:FF:000001">
    <property type="entry name" value="Tropomyosin alpha-1 chain isoform 2"/>
    <property type="match status" value="1"/>
</dbReference>
<evidence type="ECO:0000256" key="2">
    <source>
        <dbReference type="SAM" id="MobiDB-lite"/>
    </source>
</evidence>
<protein>
    <recommendedName>
        <fullName evidence="5">Tropomyosin alpha-1 chain</fullName>
    </recommendedName>
</protein>
<name>A0A060WR17_ONCMY</name>
<feature type="region of interest" description="Disordered" evidence="2">
    <location>
        <begin position="18"/>
        <end position="41"/>
    </location>
</feature>
<evidence type="ECO:0000313" key="3">
    <source>
        <dbReference type="EMBL" id="CDQ67504.1"/>
    </source>
</evidence>